<dbReference type="GeneID" id="93768835"/>
<dbReference type="RefSeq" id="WP_021883312.1">
    <property type="nucleotide sequence ID" value="NZ_CABMMZ010000046.1"/>
</dbReference>
<dbReference type="Pfam" id="PF11213">
    <property type="entry name" value="DUF3006"/>
    <property type="match status" value="1"/>
</dbReference>
<gene>
    <name evidence="1" type="ORF">RBATCC27255_00990</name>
</gene>
<sequence length="72" mass="8353">MKKFIVDRIEGDKAVLECENGDMVNLELKALPKNIKEGDVINFQENSYFLNSDETKARKEKIKNLMNSLFED</sequence>
<reference evidence="1" key="1">
    <citation type="journal article" date="2018" name="Environ. Microbiol.">
        <title>Sporulation capability and amylosome conservation among diverse human colonic and rumen isolates of the keystone starch-degrader Ruminococcus bromii.</title>
        <authorList>
            <person name="Mukhopadhya I."/>
            <person name="Morais S."/>
            <person name="Laverde-Gomez J."/>
            <person name="Sheridan P.O."/>
            <person name="Walker A.W."/>
            <person name="Kelly W."/>
            <person name="Klieve A.V."/>
            <person name="Ouwerkerk D."/>
            <person name="Duncan S.H."/>
            <person name="Louis P."/>
            <person name="Koropatkin N."/>
            <person name="Cockburn D."/>
            <person name="Kibler R."/>
            <person name="Cooper P.J."/>
            <person name="Sandoval C."/>
            <person name="Crost E."/>
            <person name="Juge N."/>
            <person name="Bayer E.A."/>
            <person name="Flint H.J."/>
        </authorList>
    </citation>
    <scope>NUCLEOTIDE SEQUENCE [LARGE SCALE GENOMIC DNA]</scope>
    <source>
        <strain evidence="1">ATCC 27255</strain>
    </source>
</reference>
<dbReference type="EMBL" id="NNSR01000046">
    <property type="protein sequence ID" value="PKD30544.1"/>
    <property type="molecule type" value="Genomic_DNA"/>
</dbReference>
<protein>
    <submittedName>
        <fullName evidence="1">Uncharacterized protein</fullName>
    </submittedName>
</protein>
<dbReference type="InterPro" id="IPR021377">
    <property type="entry name" value="DUF3006"/>
</dbReference>
<keyword evidence="2" id="KW-1185">Reference proteome</keyword>
<organism evidence="1 2">
    <name type="scientific">Ruminococcus bromii</name>
    <dbReference type="NCBI Taxonomy" id="40518"/>
    <lineage>
        <taxon>Bacteria</taxon>
        <taxon>Bacillati</taxon>
        <taxon>Bacillota</taxon>
        <taxon>Clostridia</taxon>
        <taxon>Eubacteriales</taxon>
        <taxon>Oscillospiraceae</taxon>
        <taxon>Ruminococcus</taxon>
    </lineage>
</organism>
<dbReference type="Gene3D" id="6.20.120.50">
    <property type="match status" value="1"/>
</dbReference>
<dbReference type="AlphaFoldDB" id="A0A2N0UU62"/>
<dbReference type="Proteomes" id="UP000233425">
    <property type="component" value="Unassembled WGS sequence"/>
</dbReference>
<evidence type="ECO:0000313" key="2">
    <source>
        <dbReference type="Proteomes" id="UP000233425"/>
    </source>
</evidence>
<evidence type="ECO:0000313" key="1">
    <source>
        <dbReference type="EMBL" id="PKD30544.1"/>
    </source>
</evidence>
<comment type="caution">
    <text evidence="1">The sequence shown here is derived from an EMBL/GenBank/DDBJ whole genome shotgun (WGS) entry which is preliminary data.</text>
</comment>
<name>A0A2N0UU62_9FIRM</name>
<proteinExistence type="predicted"/>
<accession>A0A2N0UU62</accession>